<evidence type="ECO:0000313" key="1">
    <source>
        <dbReference type="EMBL" id="GMF43656.1"/>
    </source>
</evidence>
<dbReference type="Proteomes" id="UP001165121">
    <property type="component" value="Unassembled WGS sequence"/>
</dbReference>
<comment type="caution">
    <text evidence="1">The sequence shown here is derived from an EMBL/GenBank/DDBJ whole genome shotgun (WGS) entry which is preliminary data.</text>
</comment>
<dbReference type="EMBL" id="BSXT01001578">
    <property type="protein sequence ID" value="GMF43656.1"/>
    <property type="molecule type" value="Genomic_DNA"/>
</dbReference>
<reference evidence="1" key="1">
    <citation type="submission" date="2023-04" db="EMBL/GenBank/DDBJ databases">
        <title>Phytophthora fragariaefolia NBRC 109709.</title>
        <authorList>
            <person name="Ichikawa N."/>
            <person name="Sato H."/>
            <person name="Tonouchi N."/>
        </authorList>
    </citation>
    <scope>NUCLEOTIDE SEQUENCE</scope>
    <source>
        <strain evidence="1">NBRC 109709</strain>
    </source>
</reference>
<gene>
    <name evidence="1" type="ORF">Pfra01_001484600</name>
</gene>
<accession>A0A9W7CYL4</accession>
<name>A0A9W7CYL4_9STRA</name>
<evidence type="ECO:0000313" key="2">
    <source>
        <dbReference type="Proteomes" id="UP001165121"/>
    </source>
</evidence>
<sequence>MNKTSVTVSLDDGVAFLRSKAEKKDIEFGGGADLAIHQTFTALKILDLVRFEENFYRVDVDVPGVYLDTLTVSKDHVASLDTVGSVVARRAVHGHRSPKL</sequence>
<dbReference type="AlphaFoldDB" id="A0A9W7CYL4"/>
<proteinExistence type="predicted"/>
<protein>
    <submittedName>
        <fullName evidence="1">Unnamed protein product</fullName>
    </submittedName>
</protein>
<keyword evidence="2" id="KW-1185">Reference proteome</keyword>
<organism evidence="1 2">
    <name type="scientific">Phytophthora fragariaefolia</name>
    <dbReference type="NCBI Taxonomy" id="1490495"/>
    <lineage>
        <taxon>Eukaryota</taxon>
        <taxon>Sar</taxon>
        <taxon>Stramenopiles</taxon>
        <taxon>Oomycota</taxon>
        <taxon>Peronosporomycetes</taxon>
        <taxon>Peronosporales</taxon>
        <taxon>Peronosporaceae</taxon>
        <taxon>Phytophthora</taxon>
    </lineage>
</organism>